<name>A0A420WR75_9PROT</name>
<dbReference type="Pfam" id="PF00561">
    <property type="entry name" value="Abhydrolase_1"/>
    <property type="match status" value="1"/>
</dbReference>
<dbReference type="PANTHER" id="PTHR36837">
    <property type="entry name" value="POLY(3-HYDROXYALKANOATE) POLYMERASE SUBUNIT PHAC"/>
    <property type="match status" value="1"/>
</dbReference>
<accession>A0A420WR75</accession>
<reference evidence="3 4" key="1">
    <citation type="submission" date="2018-10" db="EMBL/GenBank/DDBJ databases">
        <title>Comparative analysis of microorganisms from saline springs in Andes Mountain Range, Colombia.</title>
        <authorList>
            <person name="Rubin E."/>
        </authorList>
    </citation>
    <scope>NUCLEOTIDE SEQUENCE [LARGE SCALE GENOMIC DNA]</scope>
    <source>
        <strain evidence="3 4">USBA 36</strain>
    </source>
</reference>
<dbReference type="InterPro" id="IPR051321">
    <property type="entry name" value="PHA/PHB_synthase"/>
</dbReference>
<feature type="region of interest" description="Disordered" evidence="1">
    <location>
        <begin position="1"/>
        <end position="25"/>
    </location>
</feature>
<dbReference type="Proteomes" id="UP000277424">
    <property type="component" value="Unassembled WGS sequence"/>
</dbReference>
<gene>
    <name evidence="3" type="ORF">BCL74_1322</name>
</gene>
<evidence type="ECO:0000313" key="3">
    <source>
        <dbReference type="EMBL" id="RKQ73533.1"/>
    </source>
</evidence>
<organism evidence="3 4">
    <name type="scientific">Oceanibaculum indicum</name>
    <dbReference type="NCBI Taxonomy" id="526216"/>
    <lineage>
        <taxon>Bacteria</taxon>
        <taxon>Pseudomonadati</taxon>
        <taxon>Pseudomonadota</taxon>
        <taxon>Alphaproteobacteria</taxon>
        <taxon>Rhodospirillales</taxon>
        <taxon>Oceanibaculaceae</taxon>
        <taxon>Oceanibaculum</taxon>
    </lineage>
</organism>
<dbReference type="InterPro" id="IPR000073">
    <property type="entry name" value="AB_hydrolase_1"/>
</dbReference>
<dbReference type="PANTHER" id="PTHR36837:SF2">
    <property type="entry name" value="POLY(3-HYDROXYALKANOATE) POLYMERASE SUBUNIT PHAC"/>
    <property type="match status" value="1"/>
</dbReference>
<proteinExistence type="predicted"/>
<feature type="domain" description="AB hydrolase-1" evidence="2">
    <location>
        <begin position="138"/>
        <end position="401"/>
    </location>
</feature>
<dbReference type="RefSeq" id="WP_244922229.1">
    <property type="nucleotide sequence ID" value="NZ_RBIG01000001.1"/>
</dbReference>
<evidence type="ECO:0000313" key="4">
    <source>
        <dbReference type="Proteomes" id="UP000277424"/>
    </source>
</evidence>
<evidence type="ECO:0000259" key="2">
    <source>
        <dbReference type="Pfam" id="PF00561"/>
    </source>
</evidence>
<sequence length="423" mass="45497">MTREQDSPPPPRPQAGTSLAETRLGPRPLPLHLAVAAMTLLTSRGALPLLRKGSLDWRPELAAKAASLRQSAEALDERQVEQALGAAAARRWSDFLKGVLAYRRHGYQRSLPDPRIVWQDGATRLLAYAPKGRRTGRPVLVVPSLINRAYVLDLTEERSFLRDLAARGFRPYLVDWGQPSGAERGFTLGDYITGRLNAALDAVLAETGTRPALVGYCMGGTMSVALAQRRQADLSGLILLAAPWDFQADPTPVVAALPGMLPGLMGVVAALGELPTDIIQSLFLGLDPHLGYRKFRTFAGLDPDSAKAHAFVALEDWLNDGVALAGPVARECLEGWYINNDPARGNWRVAGDVVDPTAIRLPSLAMVPADDRIVPPASALALATALPGCTVLRPPLGHIGMMAGGSAIEKVWSPLADWLKNHR</sequence>
<evidence type="ECO:0000256" key="1">
    <source>
        <dbReference type="SAM" id="MobiDB-lite"/>
    </source>
</evidence>
<comment type="caution">
    <text evidence="3">The sequence shown here is derived from an EMBL/GenBank/DDBJ whole genome shotgun (WGS) entry which is preliminary data.</text>
</comment>
<protein>
    <submittedName>
        <fullName evidence="3">Polyhydroxyalkanoate synthase</fullName>
    </submittedName>
</protein>
<dbReference type="SUPFAM" id="SSF53474">
    <property type="entry name" value="alpha/beta-Hydrolases"/>
    <property type="match status" value="1"/>
</dbReference>
<dbReference type="AlphaFoldDB" id="A0A420WR75"/>
<dbReference type="Gene3D" id="3.40.50.1820">
    <property type="entry name" value="alpha/beta hydrolase"/>
    <property type="match status" value="1"/>
</dbReference>
<dbReference type="EMBL" id="RBIG01000001">
    <property type="protein sequence ID" value="RKQ73533.1"/>
    <property type="molecule type" value="Genomic_DNA"/>
</dbReference>
<dbReference type="InterPro" id="IPR029058">
    <property type="entry name" value="AB_hydrolase_fold"/>
</dbReference>